<evidence type="ECO:0000313" key="2">
    <source>
        <dbReference type="EMBL" id="NGM12376.1"/>
    </source>
</evidence>
<evidence type="ECO:0000256" key="1">
    <source>
        <dbReference type="SAM" id="MobiDB-lite"/>
    </source>
</evidence>
<keyword evidence="3" id="KW-1185">Reference proteome</keyword>
<protein>
    <submittedName>
        <fullName evidence="2">Uncharacterized protein</fullName>
    </submittedName>
</protein>
<dbReference type="RefSeq" id="WP_164446255.1">
    <property type="nucleotide sequence ID" value="NZ_SAIY01000002.1"/>
</dbReference>
<accession>A0A6M1KUG4</accession>
<proteinExistence type="predicted"/>
<dbReference type="Proteomes" id="UP000478148">
    <property type="component" value="Unassembled WGS sequence"/>
</dbReference>
<evidence type="ECO:0000313" key="3">
    <source>
        <dbReference type="Proteomes" id="UP000478148"/>
    </source>
</evidence>
<organism evidence="2 3">
    <name type="scientific">Verrucosispora sioxanthis</name>
    <dbReference type="NCBI Taxonomy" id="2499994"/>
    <lineage>
        <taxon>Bacteria</taxon>
        <taxon>Bacillati</taxon>
        <taxon>Actinomycetota</taxon>
        <taxon>Actinomycetes</taxon>
        <taxon>Micromonosporales</taxon>
        <taxon>Micromonosporaceae</taxon>
        <taxon>Micromonospora</taxon>
    </lineage>
</organism>
<name>A0A6M1KUG4_9ACTN</name>
<dbReference type="AlphaFoldDB" id="A0A6M1KUG4"/>
<feature type="region of interest" description="Disordered" evidence="1">
    <location>
        <begin position="395"/>
        <end position="414"/>
    </location>
</feature>
<feature type="region of interest" description="Disordered" evidence="1">
    <location>
        <begin position="1103"/>
        <end position="1122"/>
    </location>
</feature>
<reference evidence="2 3" key="1">
    <citation type="submission" date="2020-02" db="EMBL/GenBank/DDBJ databases">
        <title>Draft Genome Sequence of Verrucosispora sp. Strain CWR15, Isolated from Gulf of Mexico Sponge.</title>
        <authorList>
            <person name="Kennedy S.J."/>
            <person name="Cella E."/>
            <person name="Azarian T."/>
            <person name="Baker B.J."/>
            <person name="Shaw L.N."/>
        </authorList>
    </citation>
    <scope>NUCLEOTIDE SEQUENCE [LARGE SCALE GENOMIC DNA]</scope>
    <source>
        <strain evidence="2 3">CWR15</strain>
    </source>
</reference>
<comment type="caution">
    <text evidence="2">The sequence shown here is derived from an EMBL/GenBank/DDBJ whole genome shotgun (WGS) entry which is preliminary data.</text>
</comment>
<dbReference type="EMBL" id="SAIY01000002">
    <property type="protein sequence ID" value="NGM12376.1"/>
    <property type="molecule type" value="Genomic_DNA"/>
</dbReference>
<gene>
    <name evidence="2" type="ORF">ENC19_06680</name>
</gene>
<feature type="region of interest" description="Disordered" evidence="1">
    <location>
        <begin position="751"/>
        <end position="772"/>
    </location>
</feature>
<sequence>MGFGAQDGSDAGALSPRQARIVAQLARLVSRGAADFFQDACRMLTETPPHPSGTHLISHALREVDSALRYVLEAHAAPEKAGTVEPGECEACGHETGGHLRSVMAACQALELPEDHPVAVFWREQTVRSSSNLAGRAHRHALERPRPVDREFLAFFTRMEDLLDVALERFESRYAGVFDRLDTLLAAGPSGKRAKELRQRFPANPVTRGRFFGRASAGWVHPLTKNGFFTHPPMPRHDPSDNSLDVPAWPESEYLARVAAEVPDAVVAAVLGMEPTQNSRVLWDLTRLALALPPDHAVRIAPVLVDAIPGPYGVIAADEIGDLAVHLAEGGHPDAAIDLLRAVLSEIPGRDAAGVRSFDYVRVLRESVPAVARVVGGPAVDLLIDRLVSAASADPPTRSQLWRPAIEPDPDRRRDTDVRNALVDVLLEVGTALHDAGIHSVRRTVASLAADTPDILPRIRLHLLRQRGKDVPDLLGAELRDLATRVDDAVDREYLLLAEAGYEWLPSSEVADLIDLFDQDPDTTAWQKRLARNADDGVPAEDLLRGRIGRWRRDRYAALAARLDDDRRDRYEALVAEYGPAPDRSMPPPAAFAVWAGEDIEAPDLHALTAVAAAQVLRDWQPPQDWRELDRASIRPALTAAAQAEAARWSADCGAFIGLPPEFVTAILSGFWQGVSAGVELDWAALATFLTWVDAQAAAELAAGTTRRQERLWRTARYATMRLCTVYPDADPDRIPASVEPALWSIITAACTDPDPRPADGRDDADDGYADPASLDAVRPEALRAAILYGLRAQRRSGGSDVPEVMEVLDEHVSLANDSALAVRAMFGQRLQALLRLNPDWTATHLDSILPTGAEHRTVWRAAWHGHLSNNVLTDAAWVLLRPHYHRAVDLLDPATTGEWALLRAKQLAMHLGNRYWFGQLSLEDPDRLLRRFYERVPAAAAGTIIEVAGRSFRPDEPVDPQHGERLAQLWQYRIDAVRAGGDPAELDGFDAWFVNGPFDEAWSLEQLDDALAIVSDLDLGVHVLRRLRTLAAGHPHACLRVLKHLAGNRVRRWEVARHAALIRDIIGTAATEPGVAGEARQLVSAFAVDGFDFRDALHGTIRFGSPPPEDPSTDDPPATQP</sequence>